<dbReference type="AlphaFoldDB" id="A0A5M3ZE03"/>
<dbReference type="EMBL" id="BLJY01000016">
    <property type="protein sequence ID" value="GFF21759.1"/>
    <property type="molecule type" value="Genomic_DNA"/>
</dbReference>
<evidence type="ECO:0000313" key="2">
    <source>
        <dbReference type="EMBL" id="GFF21759.1"/>
    </source>
</evidence>
<accession>A0A5M3ZE03</accession>
<evidence type="ECO:0000256" key="1">
    <source>
        <dbReference type="SAM" id="MobiDB-lite"/>
    </source>
</evidence>
<protein>
    <submittedName>
        <fullName evidence="2">Uncharacterized protein</fullName>
    </submittedName>
</protein>
<proteinExistence type="predicted"/>
<feature type="region of interest" description="Disordered" evidence="1">
    <location>
        <begin position="296"/>
        <end position="318"/>
    </location>
</feature>
<name>A0A5M3ZE03_ASPTE</name>
<dbReference type="Proteomes" id="UP000452235">
    <property type="component" value="Unassembled WGS sequence"/>
</dbReference>
<comment type="caution">
    <text evidence="2">The sequence shown here is derived from an EMBL/GenBank/DDBJ whole genome shotgun (WGS) entry which is preliminary data.</text>
</comment>
<sequence length="318" mass="35569">MFVSQQITSVPQVHPCTPMLRDTPHLRSSRDPVLNVRPYKPTHELTRALYIPRHHSGTAHLPLYDVEDQYKAAVEGSEFGSNLYSMQLSQIAKPRGDGMDVAVDYLVDMNTVPDFQNNFQLNVQRRTLSFDHGASVKVLIPSPPEGECALVTASTNPFDDRGDRSITMTASYPLDPSIRGEYLIPHPYFTFRLPGGPNQAERLVQWQVHPAPNNLFRYTLVDLGPACNERVAPSNPAAPQVLAIYDHVGIVVWLPTDYSEGILLVQEGGNHVQEATIVASLLAVLWQIREIKHMQPKRQRRSSGSSKLLKKVASLVRH</sequence>
<feature type="compositionally biased region" description="Low complexity" evidence="1">
    <location>
        <begin position="302"/>
        <end position="318"/>
    </location>
</feature>
<evidence type="ECO:0000313" key="3">
    <source>
        <dbReference type="Proteomes" id="UP000452235"/>
    </source>
</evidence>
<dbReference type="OrthoDB" id="5212373at2759"/>
<reference evidence="2 3" key="1">
    <citation type="submission" date="2020-01" db="EMBL/GenBank/DDBJ databases">
        <title>Aspergillus terreus IFO 6365 whole genome shotgun sequence.</title>
        <authorList>
            <person name="Kanamasa S."/>
            <person name="Takahashi H."/>
        </authorList>
    </citation>
    <scope>NUCLEOTIDE SEQUENCE [LARGE SCALE GENOMIC DNA]</scope>
    <source>
        <strain evidence="2 3">IFO 6365</strain>
    </source>
</reference>
<organism evidence="2 3">
    <name type="scientific">Aspergillus terreus</name>
    <dbReference type="NCBI Taxonomy" id="33178"/>
    <lineage>
        <taxon>Eukaryota</taxon>
        <taxon>Fungi</taxon>
        <taxon>Dikarya</taxon>
        <taxon>Ascomycota</taxon>
        <taxon>Pezizomycotina</taxon>
        <taxon>Eurotiomycetes</taxon>
        <taxon>Eurotiomycetidae</taxon>
        <taxon>Eurotiales</taxon>
        <taxon>Aspergillaceae</taxon>
        <taxon>Aspergillus</taxon>
        <taxon>Aspergillus subgen. Circumdati</taxon>
    </lineage>
</organism>
<gene>
    <name evidence="2" type="ORF">ATEIFO6365_0016008300</name>
</gene>
<keyword evidence="3" id="KW-1185">Reference proteome</keyword>
<dbReference type="VEuPathDB" id="FungiDB:ATEG_10330"/>